<dbReference type="NCBIfam" id="NF005120">
    <property type="entry name" value="PRK06553.1"/>
    <property type="match status" value="1"/>
</dbReference>
<feature type="transmembrane region" description="Helical" evidence="7">
    <location>
        <begin position="20"/>
        <end position="40"/>
    </location>
</feature>
<sequence length="315" mass="35585">MQMTPLQRRLFLLKWRIGRILGPVVDWIVATIAIGLFRVVRLLGPDRASNMGGWIARTFGPLLPVNRVGMDNLRHAFPEKDEAELKAILAEVWDNLGRTAAEYPHLDEIWDFDETKPPGRIEATGIDNFYRLRDDDRPAIIFTAHLGNWELPAVCAARHGLPVTAVYRTPNNAYVAQRLLKIRRGTMGELLAAGSGQAVAFAMSNVLAKGGHLGLLVDQRLTKGLRINFFGRPAPTNPILGRLARRFDCPVHGVRVVRLPNNRFRLDLTDEIDLPRDADGLIDAEKAMEVINGIVEGWVREHPGQWLWLHNRWRM</sequence>
<evidence type="ECO:0000256" key="6">
    <source>
        <dbReference type="ARBA" id="ARBA00023315"/>
    </source>
</evidence>
<comment type="caution">
    <text evidence="8">The sequence shown here is derived from an EMBL/GenBank/DDBJ whole genome shotgun (WGS) entry which is preliminary data.</text>
</comment>
<dbReference type="GO" id="GO:0009247">
    <property type="term" value="P:glycolipid biosynthetic process"/>
    <property type="evidence" value="ECO:0007669"/>
    <property type="project" value="UniProtKB-ARBA"/>
</dbReference>
<keyword evidence="9" id="KW-1185">Reference proteome</keyword>
<evidence type="ECO:0000256" key="5">
    <source>
        <dbReference type="ARBA" id="ARBA00023136"/>
    </source>
</evidence>
<protein>
    <submittedName>
        <fullName evidence="8">KDO2-lipid IV(A) lauroyltransferase</fullName>
    </submittedName>
</protein>
<dbReference type="CDD" id="cd07984">
    <property type="entry name" value="LPLAT_LABLAT-like"/>
    <property type="match status" value="1"/>
</dbReference>
<keyword evidence="3" id="KW-0997">Cell inner membrane</keyword>
<dbReference type="Proteomes" id="UP000295678">
    <property type="component" value="Unassembled WGS sequence"/>
</dbReference>
<dbReference type="GO" id="GO:0016746">
    <property type="term" value="F:acyltransferase activity"/>
    <property type="evidence" value="ECO:0007669"/>
    <property type="project" value="UniProtKB-KW"/>
</dbReference>
<dbReference type="AlphaFoldDB" id="A0A4R3MIY0"/>
<name>A0A4R3MIY0_9HYPH</name>
<keyword evidence="6" id="KW-0012">Acyltransferase</keyword>
<gene>
    <name evidence="8" type="ORF">EDC22_101145</name>
</gene>
<evidence type="ECO:0000256" key="7">
    <source>
        <dbReference type="SAM" id="Phobius"/>
    </source>
</evidence>
<dbReference type="GO" id="GO:0005886">
    <property type="term" value="C:plasma membrane"/>
    <property type="evidence" value="ECO:0007669"/>
    <property type="project" value="UniProtKB-SubCell"/>
</dbReference>
<keyword evidence="7" id="KW-0812">Transmembrane</keyword>
<dbReference type="Pfam" id="PF03279">
    <property type="entry name" value="Lip_A_acyltrans"/>
    <property type="match status" value="1"/>
</dbReference>
<evidence type="ECO:0000256" key="1">
    <source>
        <dbReference type="ARBA" id="ARBA00004533"/>
    </source>
</evidence>
<keyword evidence="7" id="KW-1133">Transmembrane helix</keyword>
<keyword evidence="4 8" id="KW-0808">Transferase</keyword>
<organism evidence="8 9">
    <name type="scientific">Tepidamorphus gemmatus</name>
    <dbReference type="NCBI Taxonomy" id="747076"/>
    <lineage>
        <taxon>Bacteria</taxon>
        <taxon>Pseudomonadati</taxon>
        <taxon>Pseudomonadota</taxon>
        <taxon>Alphaproteobacteria</taxon>
        <taxon>Hyphomicrobiales</taxon>
        <taxon>Tepidamorphaceae</taxon>
        <taxon>Tepidamorphus</taxon>
    </lineage>
</organism>
<evidence type="ECO:0000256" key="2">
    <source>
        <dbReference type="ARBA" id="ARBA00022475"/>
    </source>
</evidence>
<dbReference type="InterPro" id="IPR004960">
    <property type="entry name" value="LipA_acyltrans"/>
</dbReference>
<proteinExistence type="predicted"/>
<dbReference type="PANTHER" id="PTHR30606:SF9">
    <property type="entry name" value="LIPID A BIOSYNTHESIS LAUROYLTRANSFERASE"/>
    <property type="match status" value="1"/>
</dbReference>
<keyword evidence="2" id="KW-1003">Cell membrane</keyword>
<dbReference type="RefSeq" id="WP_245499568.1">
    <property type="nucleotide sequence ID" value="NZ_SMAK01000001.1"/>
</dbReference>
<comment type="subcellular location">
    <subcellularLocation>
        <location evidence="1">Cell inner membrane</location>
    </subcellularLocation>
</comment>
<evidence type="ECO:0000256" key="4">
    <source>
        <dbReference type="ARBA" id="ARBA00022679"/>
    </source>
</evidence>
<dbReference type="EMBL" id="SMAK01000001">
    <property type="protein sequence ID" value="TCT13283.1"/>
    <property type="molecule type" value="Genomic_DNA"/>
</dbReference>
<evidence type="ECO:0000313" key="8">
    <source>
        <dbReference type="EMBL" id="TCT13283.1"/>
    </source>
</evidence>
<accession>A0A4R3MIY0</accession>
<keyword evidence="5 7" id="KW-0472">Membrane</keyword>
<dbReference type="PANTHER" id="PTHR30606">
    <property type="entry name" value="LIPID A BIOSYNTHESIS LAUROYL ACYLTRANSFERASE"/>
    <property type="match status" value="1"/>
</dbReference>
<evidence type="ECO:0000313" key="9">
    <source>
        <dbReference type="Proteomes" id="UP000295678"/>
    </source>
</evidence>
<evidence type="ECO:0000256" key="3">
    <source>
        <dbReference type="ARBA" id="ARBA00022519"/>
    </source>
</evidence>
<reference evidence="8 9" key="1">
    <citation type="submission" date="2019-03" db="EMBL/GenBank/DDBJ databases">
        <title>Genomic Encyclopedia of Type Strains, Phase IV (KMG-IV): sequencing the most valuable type-strain genomes for metagenomic binning, comparative biology and taxonomic classification.</title>
        <authorList>
            <person name="Goeker M."/>
        </authorList>
    </citation>
    <scope>NUCLEOTIDE SEQUENCE [LARGE SCALE GENOMIC DNA]</scope>
    <source>
        <strain evidence="8 9">DSM 19345</strain>
    </source>
</reference>